<dbReference type="InterPro" id="IPR026444">
    <property type="entry name" value="Secre_tail"/>
</dbReference>
<dbReference type="CDD" id="cd14948">
    <property type="entry name" value="BACON"/>
    <property type="match status" value="1"/>
</dbReference>
<keyword evidence="5" id="KW-1185">Reference proteome</keyword>
<feature type="domain" description="Secretion system C-terminal sorting" evidence="2">
    <location>
        <begin position="1371"/>
        <end position="1435"/>
    </location>
</feature>
<evidence type="ECO:0000259" key="2">
    <source>
        <dbReference type="Pfam" id="PF18962"/>
    </source>
</evidence>
<name>A0AAX1NFD7_9BACT</name>
<feature type="domain" description="Bacterial repeat" evidence="3">
    <location>
        <begin position="1144"/>
        <end position="1210"/>
    </location>
</feature>
<evidence type="ECO:0000313" key="5">
    <source>
        <dbReference type="Proteomes" id="UP000678679"/>
    </source>
</evidence>
<dbReference type="Proteomes" id="UP000678679">
    <property type="component" value="Chromosome 2"/>
</dbReference>
<dbReference type="Gene3D" id="2.60.40.10">
    <property type="entry name" value="Immunoglobulins"/>
    <property type="match status" value="1"/>
</dbReference>
<dbReference type="InterPro" id="IPR013783">
    <property type="entry name" value="Ig-like_fold"/>
</dbReference>
<dbReference type="SUPFAM" id="SSF50939">
    <property type="entry name" value="Sialidases"/>
    <property type="match status" value="1"/>
</dbReference>
<organism evidence="4 5">
    <name type="scientific">Flammeovirga yaeyamensis</name>
    <dbReference type="NCBI Taxonomy" id="367791"/>
    <lineage>
        <taxon>Bacteria</taxon>
        <taxon>Pseudomonadati</taxon>
        <taxon>Bacteroidota</taxon>
        <taxon>Cytophagia</taxon>
        <taxon>Cytophagales</taxon>
        <taxon>Flammeovirgaceae</taxon>
        <taxon>Flammeovirga</taxon>
    </lineage>
</organism>
<dbReference type="InterPro" id="IPR044060">
    <property type="entry name" value="Bacterial_rp_domain"/>
</dbReference>
<dbReference type="EMBL" id="CP076133">
    <property type="protein sequence ID" value="QWG04853.1"/>
    <property type="molecule type" value="Genomic_DNA"/>
</dbReference>
<dbReference type="InterPro" id="IPR024361">
    <property type="entry name" value="BACON"/>
</dbReference>
<dbReference type="InterPro" id="IPR036278">
    <property type="entry name" value="Sialidase_sf"/>
</dbReference>
<dbReference type="NCBIfam" id="TIGR04183">
    <property type="entry name" value="Por_Secre_tail"/>
    <property type="match status" value="1"/>
</dbReference>
<dbReference type="KEGG" id="fya:KMW28_20735"/>
<dbReference type="Pfam" id="PF18998">
    <property type="entry name" value="Flg_new_2"/>
    <property type="match status" value="4"/>
</dbReference>
<dbReference type="Gene3D" id="2.130.10.10">
    <property type="entry name" value="YVTN repeat-like/Quinoprotein amine dehydrogenase"/>
    <property type="match status" value="2"/>
</dbReference>
<protein>
    <submittedName>
        <fullName evidence="4">T9SS type A sorting domain-containing protein</fullName>
    </submittedName>
</protein>
<reference evidence="4 5" key="1">
    <citation type="submission" date="2021-05" db="EMBL/GenBank/DDBJ databases">
        <title>Comparative genomic studies on the polysaccharide-degrading batcterial strains of the Flammeovirga genus.</title>
        <authorList>
            <person name="Zewei F."/>
            <person name="Zheng Z."/>
            <person name="Yu L."/>
            <person name="Ruyue G."/>
            <person name="Yanhong M."/>
            <person name="Yuanyuan C."/>
            <person name="Jingyan G."/>
            <person name="Wenjun H."/>
        </authorList>
    </citation>
    <scope>NUCLEOTIDE SEQUENCE [LARGE SCALE GENOMIC DNA]</scope>
    <source>
        <strain evidence="4 5">NBRC:100898</strain>
    </source>
</reference>
<dbReference type="Pfam" id="PF18962">
    <property type="entry name" value="Por_Secre_tail"/>
    <property type="match status" value="1"/>
</dbReference>
<evidence type="ECO:0000256" key="1">
    <source>
        <dbReference type="SAM" id="SignalP"/>
    </source>
</evidence>
<accession>A0AAX1NFD7</accession>
<feature type="chain" id="PRO_5043589585" evidence="1">
    <location>
        <begin position="24"/>
        <end position="1436"/>
    </location>
</feature>
<feature type="signal peptide" evidence="1">
    <location>
        <begin position="1"/>
        <end position="23"/>
    </location>
</feature>
<dbReference type="InterPro" id="IPR015943">
    <property type="entry name" value="WD40/YVTN_repeat-like_dom_sf"/>
</dbReference>
<sequence length="1436" mass="157558">MMKILLKLFSFLFMFTAWITVQAQPDTWGQENAWESLNPGGGGQIQDLYFDRNVEGRIWFSSDMEGIYRSDDYGQSWQYVSRDLSHGMSFTVEQEIGGSRMYQGGLYGASYTDNAGAANYHEVTWNMIDITRGDAIASIAVSRDYNTVILAPGWQNKDPQKGQAAICDPVQNISSGKFNGVREIYLSQDAGVNWKKVVYEPTEGYRHVFGVEIHPVTDYIYLSAASGVYISKDNGETFTKVAKPTDALDGAGEAANVNKRPDGGSRGIELSPDGRHAYATYQTVANDNYADKRWAVYYAKVEENGDLGEWVKIMDGLIDTAEWFNPKVDPKSPINQNKMLIGTVWNDNANRVGLWECTLNFNDNHELVDYAWEKIIEKPTAGSNGNCFTFDVGWESRAFIVRAYDYSPSTWQDPYVISMGGMNVFLGDPSNNGFPCSAGSWWEVYGEIVPSAGSHTMAHTRGFASPYAYDVFSYKNYMIQGNADHGMLQSIDHGYSWTSHENPQGVTNVMSVLVTETTPELVLIDARKGFGAPSQTAGGLYAKELDLTSIGEKEDWKLIGGFEPNNNGVVQGLPSRNFRVIVADPNHPERVYVSMRGSSTNSGGIYMANNIVNVYNGTEDWVKISSADYDELDIRDVWVDPNNSDIVFGRSDTNNADGIIFRGVRQADMSYVWTSSIGLSNSKDAYVWDRGDGTSWLVASTTIGGNTAVYINKNLSDDTWNTESNWVNAGFDVPTSLTLRPEKWVIPGKPIKMSGLAAYGDHVVINTSVDNHKRGLGSFIGELQQDGSIEWSDWTLGVANNTAIVHSVSNQSKIIMDNGEPYYYVATAGTGPWRRKLPKVDLSCDISVSESVLDFASTGGTKTVIITASGAYDVHVDKSFVEISKENDELTVTMPSNNTADIRTAIITIAGCENKIITVSQSGLTSGGHETFDYFPDISTSWGNGDYVGDGGITWTFVQAKNINTLDGRNIKLRKPGTNPTPSFEGVVSGGITTFSVDVKNNKDLGGLEIYLNDELQGEWQVDKNRKQIYLQNLTYEGDVKIRLVTTGQNTSTYGDINIDNIKWSGAALDKELKVVNGTGSGFYPQGREIEIVADDAPAGYVFKNWTGSTGYLEDANQASTKLVMPGRNIELTANYVESTTQSYTLTVNQGTGSGTYFEDAQIEVAANNLAGKRFVAWTGDTDYLVNPNSASTTLTMPAMNVEITATYADATTYTLTVNKGSGSGDYEAGTTVEISAELPMDGYVFDKWTGDTEHIADVNSTSTTVTMPSSTVSLTATYREADVETFALTIEKGTGSGVYEVGQVVNIKADAAETGFVFLKWTGDVEYLADAMTEETTVTMPEKAITITATYREDDLTSIGDHLKEEKLLIYPNPASVQITVEGLDQQADIIIVNAMGQVMKFNPSVENNNIQITELPKGIYFLKNGRRTSKFIIK</sequence>
<gene>
    <name evidence="4" type="ORF">KMW28_20735</name>
</gene>
<evidence type="ECO:0000313" key="4">
    <source>
        <dbReference type="EMBL" id="QWG04853.1"/>
    </source>
</evidence>
<evidence type="ECO:0000259" key="3">
    <source>
        <dbReference type="Pfam" id="PF18998"/>
    </source>
</evidence>
<feature type="domain" description="Bacterial repeat" evidence="3">
    <location>
        <begin position="1295"/>
        <end position="1354"/>
    </location>
</feature>
<proteinExistence type="predicted"/>
<feature type="domain" description="Bacterial repeat" evidence="3">
    <location>
        <begin position="1214"/>
        <end position="1281"/>
    </location>
</feature>
<dbReference type="RefSeq" id="WP_169662447.1">
    <property type="nucleotide sequence ID" value="NZ_CP076133.1"/>
</dbReference>
<feature type="domain" description="Bacterial repeat" evidence="3">
    <location>
        <begin position="1079"/>
        <end position="1138"/>
    </location>
</feature>
<keyword evidence="1" id="KW-0732">Signal</keyword>